<dbReference type="EMBL" id="JAWDJW010009222">
    <property type="protein sequence ID" value="KAK3059649.1"/>
    <property type="molecule type" value="Genomic_DNA"/>
</dbReference>
<reference evidence="1" key="1">
    <citation type="submission" date="2024-09" db="EMBL/GenBank/DDBJ databases">
        <title>Black Yeasts Isolated from many extreme environments.</title>
        <authorList>
            <person name="Coleine C."/>
            <person name="Stajich J.E."/>
            <person name="Selbmann L."/>
        </authorList>
    </citation>
    <scope>NUCLEOTIDE SEQUENCE</scope>
    <source>
        <strain evidence="1">CCFEE 5737</strain>
    </source>
</reference>
<sequence length="418" mass="44766">MQSSRWATKPATPRPDPTPAALPASAVQENSPALPVEPVYNTTSTYEPQFEMYTPDDQADEFAQTRPPDDLFDDDFTPISAPTAPITSATSQPTPPTQHRPPTEPSSFSIRGRASRSRGGHNRTSPPQHHQPSEPDVTTASATPDAPPENAPEAATTTATTATTAIPAAVRGPRHLTGGTPKPKLTDAELSARLSAMSIKNRSLAEAHARAEADRQSSEKREQQAVVRRREERVNRQQMMGERERNRQRKLGARGGREWDVEKEEEEVEGGARGRGGGMRGAHGGVVGSRGDLGDGRFVRVEDEQGQGQAQDGFEIRGNADQGRGRGRGGRGRGGRGRGDGERGGAQQRQQRQAPPTADDFPELPAKALQVEGAAEAKVSTLSEPTNKKDLKIDALGLASPGGEKKSWADQVEGTMSP</sequence>
<name>A0ACC3CZS9_9PEZI</name>
<gene>
    <name evidence="1" type="ORF">LTS18_010355</name>
</gene>
<evidence type="ECO:0000313" key="2">
    <source>
        <dbReference type="Proteomes" id="UP001186974"/>
    </source>
</evidence>
<protein>
    <submittedName>
        <fullName evidence="1">Uncharacterized protein</fullName>
    </submittedName>
</protein>
<keyword evidence="2" id="KW-1185">Reference proteome</keyword>
<organism evidence="1 2">
    <name type="scientific">Coniosporium uncinatum</name>
    <dbReference type="NCBI Taxonomy" id="93489"/>
    <lineage>
        <taxon>Eukaryota</taxon>
        <taxon>Fungi</taxon>
        <taxon>Dikarya</taxon>
        <taxon>Ascomycota</taxon>
        <taxon>Pezizomycotina</taxon>
        <taxon>Dothideomycetes</taxon>
        <taxon>Dothideomycetes incertae sedis</taxon>
        <taxon>Coniosporium</taxon>
    </lineage>
</organism>
<evidence type="ECO:0000313" key="1">
    <source>
        <dbReference type="EMBL" id="KAK3059649.1"/>
    </source>
</evidence>
<proteinExistence type="predicted"/>
<comment type="caution">
    <text evidence="1">The sequence shown here is derived from an EMBL/GenBank/DDBJ whole genome shotgun (WGS) entry which is preliminary data.</text>
</comment>
<accession>A0ACC3CZS9</accession>
<dbReference type="Proteomes" id="UP001186974">
    <property type="component" value="Unassembled WGS sequence"/>
</dbReference>